<reference evidence="1 2" key="2">
    <citation type="journal article" date="2011" name="Stand. Genomic Sci.">
        <title>Complete genome sequence of Leadbetterella byssophila type strain (4M15).</title>
        <authorList>
            <person name="Abt B."/>
            <person name="Teshima H."/>
            <person name="Lucas S."/>
            <person name="Lapidus A."/>
            <person name="Del Rio T.G."/>
            <person name="Nolan M."/>
            <person name="Tice H."/>
            <person name="Cheng J.F."/>
            <person name="Pitluck S."/>
            <person name="Liolios K."/>
            <person name="Pagani I."/>
            <person name="Ivanova N."/>
            <person name="Mavromatis K."/>
            <person name="Pati A."/>
            <person name="Tapia R."/>
            <person name="Han C."/>
            <person name="Goodwin L."/>
            <person name="Chen A."/>
            <person name="Palaniappan K."/>
            <person name="Land M."/>
            <person name="Hauser L."/>
            <person name="Chang Y.J."/>
            <person name="Jeffries C.D."/>
            <person name="Rohde M."/>
            <person name="Goker M."/>
            <person name="Tindall B.J."/>
            <person name="Detter J.C."/>
            <person name="Woyke T."/>
            <person name="Bristow J."/>
            <person name="Eisen J.A."/>
            <person name="Markowitz V."/>
            <person name="Hugenholtz P."/>
            <person name="Klenk H.P."/>
            <person name="Kyrpides N.C."/>
        </authorList>
    </citation>
    <scope>NUCLEOTIDE SEQUENCE [LARGE SCALE GENOMIC DNA]</scope>
    <source>
        <strain evidence="2">DSM 17132 / JCM 16389 / KACC 11308 / NBRC 106382 / 4M15</strain>
    </source>
</reference>
<organism evidence="1 2">
    <name type="scientific">Leadbetterella byssophila (strain DSM 17132 / JCM 16389 / KACC 11308 / NBRC 106382 / 4M15)</name>
    <dbReference type="NCBI Taxonomy" id="649349"/>
    <lineage>
        <taxon>Bacteria</taxon>
        <taxon>Pseudomonadati</taxon>
        <taxon>Bacteroidota</taxon>
        <taxon>Cytophagia</taxon>
        <taxon>Cytophagales</taxon>
        <taxon>Leadbetterellaceae</taxon>
        <taxon>Leadbetterella</taxon>
    </lineage>
</organism>
<keyword evidence="2" id="KW-1185">Reference proteome</keyword>
<dbReference type="EMBL" id="CP002305">
    <property type="protein sequence ID" value="ADQ17258.1"/>
    <property type="molecule type" value="Genomic_DNA"/>
</dbReference>
<reference key="1">
    <citation type="submission" date="2010-11" db="EMBL/GenBank/DDBJ databases">
        <title>The complete genome of Leadbetterella byssophila DSM 17132.</title>
        <authorList>
            <consortium name="US DOE Joint Genome Institute (JGI-PGF)"/>
            <person name="Lucas S."/>
            <person name="Copeland A."/>
            <person name="Lapidus A."/>
            <person name="Glavina del Rio T."/>
            <person name="Dalin E."/>
            <person name="Tice H."/>
            <person name="Bruce D."/>
            <person name="Goodwin L."/>
            <person name="Pitluck S."/>
            <person name="Kyrpides N."/>
            <person name="Mavromatis K."/>
            <person name="Ivanova N."/>
            <person name="Teshima H."/>
            <person name="Brettin T."/>
            <person name="Detter J.C."/>
            <person name="Han C."/>
            <person name="Tapia R."/>
            <person name="Land M."/>
            <person name="Hauser L."/>
            <person name="Markowitz V."/>
            <person name="Cheng J.-F."/>
            <person name="Hugenholtz P."/>
            <person name="Woyke T."/>
            <person name="Wu D."/>
            <person name="Tindall B."/>
            <person name="Pomrenke H.G."/>
            <person name="Brambilla E."/>
            <person name="Klenk H.-P."/>
            <person name="Eisen J.A."/>
        </authorList>
    </citation>
    <scope>NUCLEOTIDE SEQUENCE [LARGE SCALE GENOMIC DNA]</scope>
    <source>
        <strain>DSM 17132</strain>
    </source>
</reference>
<evidence type="ECO:0008006" key="3">
    <source>
        <dbReference type="Google" id="ProtNLM"/>
    </source>
</evidence>
<name>E4RXM3_LEAB4</name>
<dbReference type="KEGG" id="lby:Lbys_1548"/>
<evidence type="ECO:0000313" key="1">
    <source>
        <dbReference type="EMBL" id="ADQ17258.1"/>
    </source>
</evidence>
<gene>
    <name evidence="1" type="ordered locus">Lbys_1548</name>
</gene>
<accession>E4RXM3</accession>
<dbReference type="AlphaFoldDB" id="E4RXM3"/>
<dbReference type="Proteomes" id="UP000007435">
    <property type="component" value="Chromosome"/>
</dbReference>
<proteinExistence type="predicted"/>
<sequence length="139" mass="15206">MKKMISLLLVGFLFSSCEEEEIGLGTGKFYVAGWEYSGPGVKIENEDCAAGNIVSVALEEKDIYLFVFNMPEAASGSFRVGSRSDGTCALKIGIKHGAKNYYSLSGTLTKTGARKYNYIITMYSDFSDDFYTSQGEGSY</sequence>
<dbReference type="STRING" id="649349.Lbys_1548"/>
<dbReference type="HOGENOM" id="CLU_1842622_0_0_10"/>
<evidence type="ECO:0000313" key="2">
    <source>
        <dbReference type="Proteomes" id="UP000007435"/>
    </source>
</evidence>
<dbReference type="PROSITE" id="PS51257">
    <property type="entry name" value="PROKAR_LIPOPROTEIN"/>
    <property type="match status" value="1"/>
</dbReference>
<protein>
    <recommendedName>
        <fullName evidence="3">Lipoprotein</fullName>
    </recommendedName>
</protein>
<dbReference type="RefSeq" id="WP_013408307.1">
    <property type="nucleotide sequence ID" value="NC_014655.1"/>
</dbReference>